<dbReference type="AlphaFoldDB" id="A0A6P2M0H9"/>
<dbReference type="PANTHER" id="PTHR30537:SF3">
    <property type="entry name" value="TRANSCRIPTIONAL REGULATORY PROTEIN"/>
    <property type="match status" value="1"/>
</dbReference>
<evidence type="ECO:0000256" key="4">
    <source>
        <dbReference type="ARBA" id="ARBA00023163"/>
    </source>
</evidence>
<dbReference type="InterPro" id="IPR036388">
    <property type="entry name" value="WH-like_DNA-bd_sf"/>
</dbReference>
<comment type="similarity">
    <text evidence="1">Belongs to the LysR transcriptional regulatory family.</text>
</comment>
<dbReference type="Gene3D" id="1.10.10.10">
    <property type="entry name" value="Winged helix-like DNA-binding domain superfamily/Winged helix DNA-binding domain"/>
    <property type="match status" value="1"/>
</dbReference>
<evidence type="ECO:0000313" key="7">
    <source>
        <dbReference type="Proteomes" id="UP000494222"/>
    </source>
</evidence>
<proteinExistence type="inferred from homology"/>
<reference evidence="6 7" key="1">
    <citation type="submission" date="2019-09" db="EMBL/GenBank/DDBJ databases">
        <authorList>
            <person name="Depoorter E."/>
        </authorList>
    </citation>
    <scope>NUCLEOTIDE SEQUENCE [LARGE SCALE GENOMIC DNA]</scope>
    <source>
        <strain evidence="6">LMG 24064</strain>
    </source>
</reference>
<feature type="domain" description="HTH lysR-type" evidence="5">
    <location>
        <begin position="39"/>
        <end position="97"/>
    </location>
</feature>
<dbReference type="GO" id="GO:0006351">
    <property type="term" value="P:DNA-templated transcription"/>
    <property type="evidence" value="ECO:0007669"/>
    <property type="project" value="TreeGrafter"/>
</dbReference>
<dbReference type="Gene3D" id="3.40.190.290">
    <property type="match status" value="1"/>
</dbReference>
<keyword evidence="3" id="KW-0238">DNA-binding</keyword>
<keyword evidence="2" id="KW-0805">Transcription regulation</keyword>
<evidence type="ECO:0000256" key="2">
    <source>
        <dbReference type="ARBA" id="ARBA00023015"/>
    </source>
</evidence>
<dbReference type="InterPro" id="IPR005119">
    <property type="entry name" value="LysR_subst-bd"/>
</dbReference>
<protein>
    <submittedName>
        <fullName evidence="6">LysR family transcriptional regulator</fullName>
    </submittedName>
</protein>
<dbReference type="InterPro" id="IPR058163">
    <property type="entry name" value="LysR-type_TF_proteobact-type"/>
</dbReference>
<dbReference type="InterPro" id="IPR036390">
    <property type="entry name" value="WH_DNA-bd_sf"/>
</dbReference>
<sequence length="346" mass="38152">MYRQENRLDVRLCISTAGPETPAFSPAMRHATEPVSGNLNWDDLRFFLEVARTQRASGAAKRLGVDYTTVARRIRALEAAMGTLLFDKSRSGGFTLTAEGQRLVAYADAMETTVQSACDQVANTGEALSGHVRIGSTEGFGCFFLAPQLARFRVAHPHVTVDLLPVPHFVNLPKREADLAITLERPERGPYVATKLCDYQLRLYATRDYLAHHPPIASTDDLARHAFISYVDDLAFSSELLYLERAVPGATAGLRTTSVIAQVFAALQGGALAILPCFMAATQPALVPVLPDDVVVTRCFWLTCREDLRKLRRVTALWDYLRAAADANRALLMGESQRLRFVGEPE</sequence>
<dbReference type="SUPFAM" id="SSF53850">
    <property type="entry name" value="Periplasmic binding protein-like II"/>
    <property type="match status" value="1"/>
</dbReference>
<gene>
    <name evidence="6" type="ORF">BLA24064_03424</name>
</gene>
<dbReference type="InterPro" id="IPR000847">
    <property type="entry name" value="LysR_HTH_N"/>
</dbReference>
<accession>A0A6P2M0H9</accession>
<evidence type="ECO:0000256" key="3">
    <source>
        <dbReference type="ARBA" id="ARBA00023125"/>
    </source>
</evidence>
<dbReference type="Pfam" id="PF00126">
    <property type="entry name" value="HTH_1"/>
    <property type="match status" value="1"/>
</dbReference>
<organism evidence="6 7">
    <name type="scientific">Burkholderia latens</name>
    <dbReference type="NCBI Taxonomy" id="488446"/>
    <lineage>
        <taxon>Bacteria</taxon>
        <taxon>Pseudomonadati</taxon>
        <taxon>Pseudomonadota</taxon>
        <taxon>Betaproteobacteria</taxon>
        <taxon>Burkholderiales</taxon>
        <taxon>Burkholderiaceae</taxon>
        <taxon>Burkholderia</taxon>
        <taxon>Burkholderia cepacia complex</taxon>
    </lineage>
</organism>
<dbReference type="SUPFAM" id="SSF46785">
    <property type="entry name" value="Winged helix' DNA-binding domain"/>
    <property type="match status" value="1"/>
</dbReference>
<dbReference type="Proteomes" id="UP000494222">
    <property type="component" value="Unassembled WGS sequence"/>
</dbReference>
<dbReference type="GO" id="GO:0043565">
    <property type="term" value="F:sequence-specific DNA binding"/>
    <property type="evidence" value="ECO:0007669"/>
    <property type="project" value="TreeGrafter"/>
</dbReference>
<evidence type="ECO:0000259" key="5">
    <source>
        <dbReference type="PROSITE" id="PS50931"/>
    </source>
</evidence>
<dbReference type="PANTHER" id="PTHR30537">
    <property type="entry name" value="HTH-TYPE TRANSCRIPTIONAL REGULATOR"/>
    <property type="match status" value="1"/>
</dbReference>
<dbReference type="PROSITE" id="PS50931">
    <property type="entry name" value="HTH_LYSR"/>
    <property type="match status" value="1"/>
</dbReference>
<name>A0A6P2M0H9_9BURK</name>
<dbReference type="Pfam" id="PF03466">
    <property type="entry name" value="LysR_substrate"/>
    <property type="match status" value="1"/>
</dbReference>
<dbReference type="GO" id="GO:0003700">
    <property type="term" value="F:DNA-binding transcription factor activity"/>
    <property type="evidence" value="ECO:0007669"/>
    <property type="project" value="InterPro"/>
</dbReference>
<evidence type="ECO:0000256" key="1">
    <source>
        <dbReference type="ARBA" id="ARBA00009437"/>
    </source>
</evidence>
<keyword evidence="4" id="KW-0804">Transcription</keyword>
<dbReference type="EMBL" id="CABVPL010000023">
    <property type="protein sequence ID" value="VWB73030.1"/>
    <property type="molecule type" value="Genomic_DNA"/>
</dbReference>
<evidence type="ECO:0000313" key="6">
    <source>
        <dbReference type="EMBL" id="VWB73030.1"/>
    </source>
</evidence>